<dbReference type="EMBL" id="BOVK01000052">
    <property type="protein sequence ID" value="GIQ70620.1"/>
    <property type="molecule type" value="Genomic_DNA"/>
</dbReference>
<protein>
    <submittedName>
        <fullName evidence="1">Uncharacterized protein</fullName>
    </submittedName>
</protein>
<reference evidence="1" key="1">
    <citation type="submission" date="2021-04" db="EMBL/GenBank/DDBJ databases">
        <title>Draft genome sequence of Xylanibacillus composti strain K13.</title>
        <authorList>
            <person name="Uke A."/>
            <person name="Chhe C."/>
            <person name="Baramee S."/>
            <person name="Kosugi A."/>
        </authorList>
    </citation>
    <scope>NUCLEOTIDE SEQUENCE</scope>
    <source>
        <strain evidence="1">K13</strain>
    </source>
</reference>
<sequence length="51" mass="5506">MAGAERWDESANPLRRGGIRRILSLSKLCGQVVNQEASALSILAALVNITR</sequence>
<name>A0A8J4M376_9BACL</name>
<organism evidence="1 2">
    <name type="scientific">Xylanibacillus composti</name>
    <dbReference type="NCBI Taxonomy" id="1572762"/>
    <lineage>
        <taxon>Bacteria</taxon>
        <taxon>Bacillati</taxon>
        <taxon>Bacillota</taxon>
        <taxon>Bacilli</taxon>
        <taxon>Bacillales</taxon>
        <taxon>Paenibacillaceae</taxon>
        <taxon>Xylanibacillus</taxon>
    </lineage>
</organism>
<proteinExistence type="predicted"/>
<dbReference type="Proteomes" id="UP000677918">
    <property type="component" value="Unassembled WGS sequence"/>
</dbReference>
<dbReference type="AlphaFoldDB" id="A0A8J4M376"/>
<evidence type="ECO:0000313" key="1">
    <source>
        <dbReference type="EMBL" id="GIQ70620.1"/>
    </source>
</evidence>
<comment type="caution">
    <text evidence="1">The sequence shown here is derived from an EMBL/GenBank/DDBJ whole genome shotgun (WGS) entry which is preliminary data.</text>
</comment>
<gene>
    <name evidence="1" type="ORF">XYCOK13_34440</name>
</gene>
<evidence type="ECO:0000313" key="2">
    <source>
        <dbReference type="Proteomes" id="UP000677918"/>
    </source>
</evidence>
<keyword evidence="2" id="KW-1185">Reference proteome</keyword>
<accession>A0A8J4M376</accession>